<dbReference type="RefSeq" id="WP_161825067.1">
    <property type="nucleotide sequence ID" value="NZ_WVIC01000014.1"/>
</dbReference>
<name>A0A8K1ZZ31_9CYAN</name>
<keyword evidence="2" id="KW-1185">Reference proteome</keyword>
<sequence length="314" mass="35423">MLPLIDMASDSQVDSILDRRRQLKRQRRNRALQSTWRTFFALASLTGLLWTFSQAQWQIQDSSNLTITGTEPLAPDILVPFLPKQFPVSLLRFQLAEVTTTVTENTHVARLEISRHLFPARATIRVAQVRPAVASTTCNQCVLVVRDAQQNLITLGPSNVWLLDELGIPLPLAAYPQAQQAGQFPALTVNQYLVPVERETDPDASADIVVQPDPEKQTWWRSLYPLLSRERSIQVTALDLQDRNNLQLKTDLGLVYLGPYSAKLTEQLQVLEKMRGLPEIVDPQKISYIDLRNPQQPTLERRDAIPLPTAPPSP</sequence>
<dbReference type="AlphaFoldDB" id="A0A8K1ZZ31"/>
<evidence type="ECO:0000313" key="2">
    <source>
        <dbReference type="Proteomes" id="UP000607397"/>
    </source>
</evidence>
<comment type="caution">
    <text evidence="1">The sequence shown here is derived from an EMBL/GenBank/DDBJ whole genome shotgun (WGS) entry which is preliminary data.</text>
</comment>
<proteinExistence type="predicted"/>
<reference evidence="1" key="1">
    <citation type="submission" date="2019-12" db="EMBL/GenBank/DDBJ databases">
        <title>High-Quality draft genome sequences of three cyanobacteria isolated from the limestone walls of the Old Cathedral of Coimbra.</title>
        <authorList>
            <person name="Tiago I."/>
            <person name="Soares F."/>
            <person name="Portugal A."/>
        </authorList>
    </citation>
    <scope>NUCLEOTIDE SEQUENCE [LARGE SCALE GENOMIC DNA]</scope>
    <source>
        <strain evidence="1">C</strain>
    </source>
</reference>
<dbReference type="EMBL" id="WVIC01000014">
    <property type="protein sequence ID" value="NCJ06596.1"/>
    <property type="molecule type" value="Genomic_DNA"/>
</dbReference>
<accession>A0A8K1ZZ31</accession>
<dbReference type="Proteomes" id="UP000607397">
    <property type="component" value="Unassembled WGS sequence"/>
</dbReference>
<evidence type="ECO:0000313" key="1">
    <source>
        <dbReference type="EMBL" id="NCJ06596.1"/>
    </source>
</evidence>
<gene>
    <name evidence="1" type="ORF">GS597_08780</name>
</gene>
<evidence type="ECO:0008006" key="3">
    <source>
        <dbReference type="Google" id="ProtNLM"/>
    </source>
</evidence>
<protein>
    <recommendedName>
        <fullName evidence="3">Cell division protein FtsQ</fullName>
    </recommendedName>
</protein>
<organism evidence="1 2">
    <name type="scientific">Petrachloros mirabilis ULC683</name>
    <dbReference type="NCBI Taxonomy" id="2781853"/>
    <lineage>
        <taxon>Bacteria</taxon>
        <taxon>Bacillati</taxon>
        <taxon>Cyanobacteriota</taxon>
        <taxon>Cyanophyceae</taxon>
        <taxon>Synechococcales</taxon>
        <taxon>Petrachlorosaceae</taxon>
        <taxon>Petrachloros</taxon>
        <taxon>Petrachloros mirabilis</taxon>
    </lineage>
</organism>